<dbReference type="EMBL" id="JMCB01000019">
    <property type="protein sequence ID" value="KFE62922.1"/>
    <property type="molecule type" value="Genomic_DNA"/>
</dbReference>
<feature type="domain" description="WGR" evidence="2">
    <location>
        <begin position="1"/>
        <end position="79"/>
    </location>
</feature>
<proteinExistence type="predicted"/>
<dbReference type="InterPro" id="IPR050458">
    <property type="entry name" value="LolB"/>
</dbReference>
<comment type="caution">
    <text evidence="3">The sequence shown here is derived from an EMBL/GenBank/DDBJ whole genome shotgun (WGS) entry which is preliminary data.</text>
</comment>
<dbReference type="InterPro" id="IPR008893">
    <property type="entry name" value="WGR_domain"/>
</dbReference>
<keyword evidence="4" id="KW-1185">Reference proteome</keyword>
<dbReference type="Pfam" id="PF05406">
    <property type="entry name" value="WGR"/>
    <property type="match status" value="1"/>
</dbReference>
<dbReference type="PROSITE" id="PS51977">
    <property type="entry name" value="WGR"/>
    <property type="match status" value="1"/>
</dbReference>
<dbReference type="InterPro" id="IPR036930">
    <property type="entry name" value="WGR_dom_sf"/>
</dbReference>
<dbReference type="PANTHER" id="PTHR30634:SF13">
    <property type="entry name" value="PROTEIN YEHF"/>
    <property type="match status" value="1"/>
</dbReference>
<accession>A0A085W5F9</accession>
<feature type="region of interest" description="Disordered" evidence="1">
    <location>
        <begin position="63"/>
        <end position="101"/>
    </location>
</feature>
<dbReference type="SUPFAM" id="SSF142921">
    <property type="entry name" value="WGR domain-like"/>
    <property type="match status" value="1"/>
</dbReference>
<dbReference type="AlphaFoldDB" id="A0A085W5F9"/>
<evidence type="ECO:0000256" key="1">
    <source>
        <dbReference type="SAM" id="MobiDB-lite"/>
    </source>
</evidence>
<name>A0A085W5F9_9BACT</name>
<evidence type="ECO:0000313" key="3">
    <source>
        <dbReference type="EMBL" id="KFE62922.1"/>
    </source>
</evidence>
<dbReference type="Gene3D" id="2.20.140.10">
    <property type="entry name" value="WGR domain"/>
    <property type="match status" value="1"/>
</dbReference>
<protein>
    <recommendedName>
        <fullName evidence="2">WGR domain-containing protein</fullName>
    </recommendedName>
</protein>
<gene>
    <name evidence="3" type="ORF">DB31_2981</name>
</gene>
<dbReference type="InterPro" id="IPR049809">
    <property type="entry name" value="YehF/YfeS-like_WGR"/>
</dbReference>
<reference evidence="3 4" key="1">
    <citation type="submission" date="2014-04" db="EMBL/GenBank/DDBJ databases">
        <title>Genome assembly of Hyalangium minutum DSM 14724.</title>
        <authorList>
            <person name="Sharma G."/>
            <person name="Subramanian S."/>
        </authorList>
    </citation>
    <scope>NUCLEOTIDE SEQUENCE [LARGE SCALE GENOMIC DNA]</scope>
    <source>
        <strain evidence="3 4">DSM 14724</strain>
    </source>
</reference>
<dbReference type="CDD" id="cd07996">
    <property type="entry name" value="WGR_MMR_like"/>
    <property type="match status" value="1"/>
</dbReference>
<organism evidence="3 4">
    <name type="scientific">Hyalangium minutum</name>
    <dbReference type="NCBI Taxonomy" id="394096"/>
    <lineage>
        <taxon>Bacteria</taxon>
        <taxon>Pseudomonadati</taxon>
        <taxon>Myxococcota</taxon>
        <taxon>Myxococcia</taxon>
        <taxon>Myxococcales</taxon>
        <taxon>Cystobacterineae</taxon>
        <taxon>Archangiaceae</taxon>
        <taxon>Hyalangium</taxon>
    </lineage>
</organism>
<dbReference type="STRING" id="394096.DB31_2981"/>
<dbReference type="PATRIC" id="fig|394096.3.peg.7306"/>
<sequence length="290" mass="31410">MRRFEFVEGSSSKFWSPELQGSTFIVTYGRIGTAGQRKEKAFPDEESARREYEKKVAEKLREGYREVTEGGEAPAPAAAAPKEKAPPPLPALPPRVRATKPTAERVTEAAQALTKLESRLGNRSWQVALQARRARRALRKLGGGDPSAHAALGAVFESLMGKVVVPQGQPRLPLRFAMQLLGELDVAAFVRVTQQWKRASAGSAGGVAVVAREAEALAEPELALRMGLLLAERPELRGGSEVGWQRRWNALKPHLEAHLKGAGGALQTHLRAIETGGDSHLAQRVARMGA</sequence>
<dbReference type="PANTHER" id="PTHR30634">
    <property type="entry name" value="OUTER MEMBRANE LOLAB LIPOPROTEIN INSERTION APPARATUS"/>
    <property type="match status" value="1"/>
</dbReference>
<dbReference type="SMART" id="SM00773">
    <property type="entry name" value="WGR"/>
    <property type="match status" value="1"/>
</dbReference>
<dbReference type="Proteomes" id="UP000028725">
    <property type="component" value="Unassembled WGS sequence"/>
</dbReference>
<evidence type="ECO:0000313" key="4">
    <source>
        <dbReference type="Proteomes" id="UP000028725"/>
    </source>
</evidence>
<dbReference type="OrthoDB" id="8859114at2"/>
<dbReference type="RefSeq" id="WP_044196535.1">
    <property type="nucleotide sequence ID" value="NZ_JMCB01000019.1"/>
</dbReference>
<evidence type="ECO:0000259" key="2">
    <source>
        <dbReference type="PROSITE" id="PS51977"/>
    </source>
</evidence>